<organism evidence="2 3">
    <name type="scientific">Denitromonas iodatirespirans</name>
    <dbReference type="NCBI Taxonomy" id="2795389"/>
    <lineage>
        <taxon>Bacteria</taxon>
        <taxon>Pseudomonadati</taxon>
        <taxon>Pseudomonadota</taxon>
        <taxon>Betaproteobacteria</taxon>
        <taxon>Rhodocyclales</taxon>
        <taxon>Zoogloeaceae</taxon>
        <taxon>Denitromonas</taxon>
    </lineage>
</organism>
<dbReference type="Pfam" id="PF05713">
    <property type="entry name" value="MobC"/>
    <property type="match status" value="1"/>
</dbReference>
<sequence length="182" mass="19622">MPSSDKALISAKVPKPVKDDFVSVASARGLSESALLREVILTVLAEAGHQFNSEPVAPGRRGPKERTTFRYRPGDGPALERRAKARGLPPATYLSMLIHAHVRDAAPMPPEEVRALKACVSELSAVGRNLNQIARGINAGQQEGSEPLSKHLNEVRQQLGDLRAHVAQIVRANLMSWEGGNA</sequence>
<dbReference type="EMBL" id="JAEKFT010000023">
    <property type="protein sequence ID" value="MBT0962981.1"/>
    <property type="molecule type" value="Genomic_DNA"/>
</dbReference>
<protein>
    <submittedName>
        <fullName evidence="2">Plasmid mobilization relaxosome protein MobC</fullName>
    </submittedName>
</protein>
<keyword evidence="2" id="KW-0614">Plasmid</keyword>
<dbReference type="RefSeq" id="WP_214362955.1">
    <property type="nucleotide sequence ID" value="NZ_JAEKFT010000023.1"/>
</dbReference>
<dbReference type="Proteomes" id="UP000694660">
    <property type="component" value="Unassembled WGS sequence"/>
</dbReference>
<comment type="caution">
    <text evidence="2">The sequence shown here is derived from an EMBL/GenBank/DDBJ whole genome shotgun (WGS) entry which is preliminary data.</text>
</comment>
<name>A0A944HEK9_DENI1</name>
<dbReference type="InterPro" id="IPR008687">
    <property type="entry name" value="MobC"/>
</dbReference>
<proteinExistence type="predicted"/>
<gene>
    <name evidence="2" type="primary">mobC</name>
    <name evidence="2" type="ORF">I8J34_17500</name>
</gene>
<dbReference type="AlphaFoldDB" id="A0A944HEK9"/>
<evidence type="ECO:0000259" key="1">
    <source>
        <dbReference type="Pfam" id="PF05713"/>
    </source>
</evidence>
<accession>A0A944HEK9</accession>
<reference evidence="3" key="1">
    <citation type="journal article" date="2022" name="ISME J.">
        <title>Genetic and phylogenetic analysis of dissimilatory iodate-reducing bacteria identifies potential niches across the world's oceans.</title>
        <authorList>
            <person name="Reyes-Umana V."/>
            <person name="Henning Z."/>
            <person name="Lee K."/>
            <person name="Barnum T.P."/>
            <person name="Coates J.D."/>
        </authorList>
    </citation>
    <scope>NUCLEOTIDE SEQUENCE [LARGE SCALE GENOMIC DNA]</scope>
    <source>
        <strain evidence="3">IR12</strain>
    </source>
</reference>
<feature type="domain" description="Bacterial mobilisation" evidence="1">
    <location>
        <begin position="122"/>
        <end position="159"/>
    </location>
</feature>
<geneLocation type="plasmid" evidence="2">
    <name>unnamed1</name>
</geneLocation>
<keyword evidence="3" id="KW-1185">Reference proteome</keyword>
<evidence type="ECO:0000313" key="3">
    <source>
        <dbReference type="Proteomes" id="UP000694660"/>
    </source>
</evidence>
<evidence type="ECO:0000313" key="2">
    <source>
        <dbReference type="EMBL" id="MBT0962981.1"/>
    </source>
</evidence>